<keyword evidence="2" id="KW-1003">Cell membrane</keyword>
<feature type="transmembrane region" description="Helical" evidence="7">
    <location>
        <begin position="53"/>
        <end position="75"/>
    </location>
</feature>
<keyword evidence="5 7" id="KW-0472">Membrane</keyword>
<feature type="compositionally biased region" description="Basic and acidic residues" evidence="6">
    <location>
        <begin position="1"/>
        <end position="20"/>
    </location>
</feature>
<reference evidence="8 9" key="1">
    <citation type="submission" date="2021-06" db="EMBL/GenBank/DDBJ databases">
        <title>Sphingomonas sp. XMGL2, whole genome shotgun sequencing project.</title>
        <authorList>
            <person name="Zhao G."/>
            <person name="Shen L."/>
        </authorList>
    </citation>
    <scope>NUCLEOTIDE SEQUENCE [LARGE SCALE GENOMIC DNA]</scope>
    <source>
        <strain evidence="8 9">XMGL2</strain>
    </source>
</reference>
<dbReference type="PANTHER" id="PTHR30213">
    <property type="entry name" value="INNER MEMBRANE PROTEIN YHJD"/>
    <property type="match status" value="1"/>
</dbReference>
<keyword evidence="4 7" id="KW-1133">Transmembrane helix</keyword>
<proteinExistence type="predicted"/>
<feature type="transmembrane region" description="Helical" evidence="7">
    <location>
        <begin position="234"/>
        <end position="255"/>
    </location>
</feature>
<keyword evidence="9" id="KW-1185">Reference proteome</keyword>
<evidence type="ECO:0000256" key="7">
    <source>
        <dbReference type="SAM" id="Phobius"/>
    </source>
</evidence>
<accession>A0ABS6BJL6</accession>
<comment type="subcellular location">
    <subcellularLocation>
        <location evidence="1">Cell membrane</location>
        <topology evidence="1">Multi-pass membrane protein</topology>
    </subcellularLocation>
</comment>
<evidence type="ECO:0000256" key="4">
    <source>
        <dbReference type="ARBA" id="ARBA00022989"/>
    </source>
</evidence>
<dbReference type="PIRSF" id="PIRSF035875">
    <property type="entry name" value="RNase_BN"/>
    <property type="match status" value="1"/>
</dbReference>
<sequence>MSPESPEARAERQKHGEAPRVTEATGWPVRAWEVTRRVAIGVYSDGFIHAGNLAYLALLTVFPFFIVAGVIASLLGGNADVIGAVAYFLDTLPGEAAELLRQPIGDVLAARAGSLPLFGALIGIWTVGSFIETIRDIFRRAYGTPYRRAFWRYRLGAMAATVMSVILALIAFLVQGVLLGVEQFVYRLLPWAQDVAGWIRLSRLIPDAVMFGALYMLFYTVTPSRYRDGECRKWPGALLTTLWWVAATAILPLALAQLGGYSLTYGGLAGVIVTLFFFWLVGLGIVVGAHLNAALAEAPGAGVKEPPVQG</sequence>
<evidence type="ECO:0000256" key="6">
    <source>
        <dbReference type="SAM" id="MobiDB-lite"/>
    </source>
</evidence>
<comment type="caution">
    <text evidence="8">The sequence shown here is derived from an EMBL/GenBank/DDBJ whole genome shotgun (WGS) entry which is preliminary data.</text>
</comment>
<dbReference type="EMBL" id="JAHKRT010000004">
    <property type="protein sequence ID" value="MBU3078011.1"/>
    <property type="molecule type" value="Genomic_DNA"/>
</dbReference>
<gene>
    <name evidence="8" type="ORF">KOF26_09050</name>
</gene>
<evidence type="ECO:0000313" key="9">
    <source>
        <dbReference type="Proteomes" id="UP000776276"/>
    </source>
</evidence>
<feature type="region of interest" description="Disordered" evidence="6">
    <location>
        <begin position="1"/>
        <end position="21"/>
    </location>
</feature>
<feature type="transmembrane region" description="Helical" evidence="7">
    <location>
        <begin position="201"/>
        <end position="222"/>
    </location>
</feature>
<evidence type="ECO:0000256" key="1">
    <source>
        <dbReference type="ARBA" id="ARBA00004651"/>
    </source>
</evidence>
<keyword evidence="3 7" id="KW-0812">Transmembrane</keyword>
<protein>
    <submittedName>
        <fullName evidence="8">YihY/virulence factor BrkB family protein</fullName>
    </submittedName>
</protein>
<dbReference type="RefSeq" id="WP_216323485.1">
    <property type="nucleotide sequence ID" value="NZ_JAHKRT010000004.1"/>
</dbReference>
<evidence type="ECO:0000256" key="2">
    <source>
        <dbReference type="ARBA" id="ARBA00022475"/>
    </source>
</evidence>
<evidence type="ECO:0000256" key="3">
    <source>
        <dbReference type="ARBA" id="ARBA00022692"/>
    </source>
</evidence>
<dbReference type="Pfam" id="PF03631">
    <property type="entry name" value="Virul_fac_BrkB"/>
    <property type="match status" value="1"/>
</dbReference>
<dbReference type="PANTHER" id="PTHR30213:SF0">
    <property type="entry name" value="UPF0761 MEMBRANE PROTEIN YIHY"/>
    <property type="match status" value="1"/>
</dbReference>
<name>A0ABS6BJL6_9SPHN</name>
<feature type="transmembrane region" description="Helical" evidence="7">
    <location>
        <begin position="115"/>
        <end position="134"/>
    </location>
</feature>
<dbReference type="Proteomes" id="UP000776276">
    <property type="component" value="Unassembled WGS sequence"/>
</dbReference>
<evidence type="ECO:0000256" key="5">
    <source>
        <dbReference type="ARBA" id="ARBA00023136"/>
    </source>
</evidence>
<feature type="transmembrane region" description="Helical" evidence="7">
    <location>
        <begin position="267"/>
        <end position="289"/>
    </location>
</feature>
<organism evidence="8 9">
    <name type="scientific">Sphingomonas quercus</name>
    <dbReference type="NCBI Taxonomy" id="2842451"/>
    <lineage>
        <taxon>Bacteria</taxon>
        <taxon>Pseudomonadati</taxon>
        <taxon>Pseudomonadota</taxon>
        <taxon>Alphaproteobacteria</taxon>
        <taxon>Sphingomonadales</taxon>
        <taxon>Sphingomonadaceae</taxon>
        <taxon>Sphingomonas</taxon>
    </lineage>
</organism>
<dbReference type="InterPro" id="IPR017039">
    <property type="entry name" value="Virul_fac_BrkB"/>
</dbReference>
<evidence type="ECO:0000313" key="8">
    <source>
        <dbReference type="EMBL" id="MBU3078011.1"/>
    </source>
</evidence>
<feature type="transmembrane region" description="Helical" evidence="7">
    <location>
        <begin position="155"/>
        <end position="181"/>
    </location>
</feature>